<organism evidence="2 3">
    <name type="scientific">Joostella atrarenae</name>
    <dbReference type="NCBI Taxonomy" id="679257"/>
    <lineage>
        <taxon>Bacteria</taxon>
        <taxon>Pseudomonadati</taxon>
        <taxon>Bacteroidota</taxon>
        <taxon>Flavobacteriia</taxon>
        <taxon>Flavobacteriales</taxon>
        <taxon>Flavobacteriaceae</taxon>
        <taxon>Joostella</taxon>
    </lineage>
</organism>
<evidence type="ECO:0000256" key="1">
    <source>
        <dbReference type="SAM" id="Phobius"/>
    </source>
</evidence>
<reference evidence="2 3" key="1">
    <citation type="submission" date="2021-01" db="EMBL/GenBank/DDBJ databases">
        <title>Genome sequencing of Joostella atrarenae M1-2 (= KCTC 23194).</title>
        <authorList>
            <person name="Zakaria M.R."/>
            <person name="Lam M.Q."/>
            <person name="Chong C.S."/>
        </authorList>
    </citation>
    <scope>NUCLEOTIDE SEQUENCE [LARGE SCALE GENOMIC DNA]</scope>
    <source>
        <strain evidence="2 3">M1-2</strain>
    </source>
</reference>
<keyword evidence="3" id="KW-1185">Reference proteome</keyword>
<accession>A0ABS9J464</accession>
<gene>
    <name evidence="2" type="ORF">JM658_10270</name>
</gene>
<keyword evidence="1" id="KW-0472">Membrane</keyword>
<dbReference type="Proteomes" id="UP000829517">
    <property type="component" value="Unassembled WGS sequence"/>
</dbReference>
<evidence type="ECO:0000313" key="3">
    <source>
        <dbReference type="Proteomes" id="UP000829517"/>
    </source>
</evidence>
<evidence type="ECO:0000313" key="2">
    <source>
        <dbReference type="EMBL" id="MCF8715210.1"/>
    </source>
</evidence>
<comment type="caution">
    <text evidence="2">The sequence shown here is derived from an EMBL/GenBank/DDBJ whole genome shotgun (WGS) entry which is preliminary data.</text>
</comment>
<evidence type="ECO:0008006" key="4">
    <source>
        <dbReference type="Google" id="ProtNLM"/>
    </source>
</evidence>
<keyword evidence="1" id="KW-1133">Transmembrane helix</keyword>
<protein>
    <recommendedName>
        <fullName evidence="4">Cxxc_20_cxxc protein</fullName>
    </recommendedName>
</protein>
<dbReference type="RefSeq" id="WP_236959176.1">
    <property type="nucleotide sequence ID" value="NZ_JAETXX010000006.1"/>
</dbReference>
<feature type="transmembrane region" description="Helical" evidence="1">
    <location>
        <begin position="72"/>
        <end position="105"/>
    </location>
</feature>
<keyword evidence="1" id="KW-0812">Transmembrane</keyword>
<sequence length="132" mass="14939">MKLIVKCPNCNTENKAPHTMDNRIDYAMKYGDNFSVKCVSCGETTTYHVDEIRAVDYSFSELLINKLLIFGVVYVATLVLGIYLVGAIGGIVISFVVILLAFFLAKRNDTSKNLTFNRHKLKRRMANVNLRK</sequence>
<proteinExistence type="predicted"/>
<name>A0ABS9J464_9FLAO</name>
<dbReference type="EMBL" id="JAETXX010000006">
    <property type="protein sequence ID" value="MCF8715210.1"/>
    <property type="molecule type" value="Genomic_DNA"/>
</dbReference>